<comment type="caution">
    <text evidence="1">The sequence shown here is derived from an EMBL/GenBank/DDBJ whole genome shotgun (WGS) entry which is preliminary data.</text>
</comment>
<proteinExistence type="predicted"/>
<protein>
    <submittedName>
        <fullName evidence="1">Uncharacterized protein</fullName>
    </submittedName>
</protein>
<dbReference type="RefSeq" id="WP_265617304.1">
    <property type="nucleotide sequence ID" value="NZ_JAPFRD010000010.1"/>
</dbReference>
<evidence type="ECO:0000313" key="2">
    <source>
        <dbReference type="Proteomes" id="UP001142810"/>
    </source>
</evidence>
<gene>
    <name evidence="1" type="ORF">OPS25_08710</name>
</gene>
<reference evidence="1" key="1">
    <citation type="submission" date="2022-11" db="EMBL/GenBank/DDBJ databases">
        <title>Alteromonas sp. nov., isolated from sea water of the Qingdao.</title>
        <authorList>
            <person name="Wang Q."/>
        </authorList>
    </citation>
    <scope>NUCLEOTIDE SEQUENCE</scope>
    <source>
        <strain evidence="1">ASW11-7</strain>
    </source>
</reference>
<name>A0ABT3P751_9ALTE</name>
<dbReference type="EMBL" id="JAPFRD010000010">
    <property type="protein sequence ID" value="MCW8108575.1"/>
    <property type="molecule type" value="Genomic_DNA"/>
</dbReference>
<dbReference type="Proteomes" id="UP001142810">
    <property type="component" value="Unassembled WGS sequence"/>
</dbReference>
<accession>A0ABT3P751</accession>
<evidence type="ECO:0000313" key="1">
    <source>
        <dbReference type="EMBL" id="MCW8108575.1"/>
    </source>
</evidence>
<keyword evidence="2" id="KW-1185">Reference proteome</keyword>
<sequence>MSIFKFQPRWKEELVVTGPGGSFILELPMGILTAYLPTHSAWEQKGPSWAQNLWPHLRLELEAWCVENKAQFVIDASAGVY</sequence>
<organism evidence="1 2">
    <name type="scientific">Alteromonas aquimaris</name>
    <dbReference type="NCBI Taxonomy" id="2998417"/>
    <lineage>
        <taxon>Bacteria</taxon>
        <taxon>Pseudomonadati</taxon>
        <taxon>Pseudomonadota</taxon>
        <taxon>Gammaproteobacteria</taxon>
        <taxon>Alteromonadales</taxon>
        <taxon>Alteromonadaceae</taxon>
        <taxon>Alteromonas/Salinimonas group</taxon>
        <taxon>Alteromonas</taxon>
    </lineage>
</organism>